<feature type="region of interest" description="Disordered" evidence="1">
    <location>
        <begin position="77"/>
        <end position="97"/>
    </location>
</feature>
<dbReference type="RefSeq" id="WP_212527997.1">
    <property type="nucleotide sequence ID" value="NZ_JAGSOG010000031.1"/>
</dbReference>
<comment type="caution">
    <text evidence="2">The sequence shown here is derived from an EMBL/GenBank/DDBJ whole genome shotgun (WGS) entry which is preliminary data.</text>
</comment>
<proteinExistence type="predicted"/>
<name>A0A941ILW5_9ACTN</name>
<gene>
    <name evidence="2" type="ORF">KDL01_09375</name>
</gene>
<reference evidence="2" key="1">
    <citation type="submission" date="2021-04" db="EMBL/GenBank/DDBJ databases">
        <title>Genome based classification of Actinospica acidithermotolerans sp. nov., an actinobacterium isolated from an Indonesian hot spring.</title>
        <authorList>
            <person name="Kusuma A.B."/>
            <person name="Putra K.E."/>
            <person name="Nafisah S."/>
            <person name="Loh J."/>
            <person name="Nouioui I."/>
            <person name="Goodfellow M."/>
        </authorList>
    </citation>
    <scope>NUCLEOTIDE SEQUENCE</scope>
    <source>
        <strain evidence="2">CSCA 57</strain>
    </source>
</reference>
<evidence type="ECO:0000313" key="2">
    <source>
        <dbReference type="EMBL" id="MBR7833475.1"/>
    </source>
</evidence>
<dbReference type="EMBL" id="JAGSOG010000031">
    <property type="protein sequence ID" value="MBR7833475.1"/>
    <property type="molecule type" value="Genomic_DNA"/>
</dbReference>
<sequence>MGLEPEQPDADVAELGIRQPGDQLLQTVCRAVDIGQAGLEMRAEMAAVAIEQMQYHHDGAGVESVAHDVAEELSVGVAPDVGGPETGLVPDRDDVRV</sequence>
<keyword evidence="3" id="KW-1185">Reference proteome</keyword>
<evidence type="ECO:0000256" key="1">
    <source>
        <dbReference type="SAM" id="MobiDB-lite"/>
    </source>
</evidence>
<organism evidence="2 3">
    <name type="scientific">Actinospica durhamensis</name>
    <dbReference type="NCBI Taxonomy" id="1508375"/>
    <lineage>
        <taxon>Bacteria</taxon>
        <taxon>Bacillati</taxon>
        <taxon>Actinomycetota</taxon>
        <taxon>Actinomycetes</taxon>
        <taxon>Catenulisporales</taxon>
        <taxon>Actinospicaceae</taxon>
        <taxon>Actinospica</taxon>
    </lineage>
</organism>
<protein>
    <submittedName>
        <fullName evidence="2">Uncharacterized protein</fullName>
    </submittedName>
</protein>
<dbReference type="Proteomes" id="UP000675781">
    <property type="component" value="Unassembled WGS sequence"/>
</dbReference>
<evidence type="ECO:0000313" key="3">
    <source>
        <dbReference type="Proteomes" id="UP000675781"/>
    </source>
</evidence>
<accession>A0A941ILW5</accession>
<dbReference type="AlphaFoldDB" id="A0A941ILW5"/>